<feature type="domain" description="RdRp catalytic" evidence="7">
    <location>
        <begin position="300"/>
        <end position="437"/>
    </location>
</feature>
<evidence type="ECO:0000256" key="2">
    <source>
        <dbReference type="ARBA" id="ARBA00022741"/>
    </source>
</evidence>
<name>A0A1L3KI35_9VIRU</name>
<evidence type="ECO:0000256" key="5">
    <source>
        <dbReference type="ARBA" id="ARBA00048744"/>
    </source>
</evidence>
<dbReference type="PROSITE" id="PS50522">
    <property type="entry name" value="RDRP_PHAGE"/>
    <property type="match status" value="1"/>
</dbReference>
<evidence type="ECO:0000313" key="8">
    <source>
        <dbReference type="EMBL" id="APG77071.1"/>
    </source>
</evidence>
<feature type="binding site" evidence="6">
    <location>
        <position position="405"/>
    </location>
    <ligand>
        <name>Mg(2+)</name>
        <dbReference type="ChEBI" id="CHEBI:18420"/>
        <label>2</label>
    </ligand>
</feature>
<evidence type="ECO:0000256" key="4">
    <source>
        <dbReference type="ARBA" id="ARBA00030248"/>
    </source>
</evidence>
<dbReference type="EMBL" id="KX883499">
    <property type="protein sequence ID" value="APG77071.1"/>
    <property type="molecule type" value="Genomic_RNA"/>
</dbReference>
<proteinExistence type="predicted"/>
<protein>
    <recommendedName>
        <fullName evidence="1">RNA-directed RNA polymerase</fullName>
        <ecNumber evidence="1">2.7.7.48</ecNumber>
    </recommendedName>
    <alternativeName>
        <fullName evidence="4">RNA replicase beta chain</fullName>
    </alternativeName>
</protein>
<keyword evidence="6" id="KW-0460">Magnesium</keyword>
<evidence type="ECO:0000256" key="3">
    <source>
        <dbReference type="ARBA" id="ARBA00022953"/>
    </source>
</evidence>
<reference evidence="8" key="1">
    <citation type="journal article" date="2016" name="Nature">
        <title>Redefining the invertebrate RNA virosphere.</title>
        <authorList>
            <person name="Shi M."/>
            <person name="Lin X.D."/>
            <person name="Tian J.H."/>
            <person name="Chen L.J."/>
            <person name="Chen X."/>
            <person name="Li C.X."/>
            <person name="Qin X.C."/>
            <person name="Li J."/>
            <person name="Cao J.P."/>
            <person name="Eden J.S."/>
            <person name="Buchmann J."/>
            <person name="Wang W."/>
            <person name="Xu J."/>
            <person name="Holmes E.C."/>
            <person name="Zhang Y.Z."/>
        </authorList>
    </citation>
    <scope>NUCLEOTIDE SEQUENCE</scope>
    <source>
        <strain evidence="8">BHXG26591</strain>
    </source>
</reference>
<evidence type="ECO:0000256" key="1">
    <source>
        <dbReference type="ARBA" id="ARBA00012494"/>
    </source>
</evidence>
<sequence>MNCLTAYSNVPAIKDQQALRSGMSLALFNSVKGMFTREEQNWLAGSLRAGRLSCPQSELVSKKLDHARACGDMATKDFHALYQFYSFLKKAPNAGDDASCKAAALKKLVDGEKKCLVTNMTLPARVTSRYALFDRVKLIIQDILGSVPSDFLTSPETTVAFGPGSTVNLQNRSFEETGLFFKLTDRLIVPEKARYYLAALVSAHPNWMDSLAVHYRTQKNADESRISYELRVLNKHLEVVSNDYCSKISFVPKNSEEHRTIGIEMNGLVPLQKVVGDLIRNRLFKATKGRINLNSQKRNQHLAKQAKLFGLATVDLANASSSISYELVRELLPYDWFCLVDDFRSENGHEPGSDLKVKYEMISSMGNGFTFELESLIFYALVIATGEEMGVGALELHRSVSVYGDDIIVPQHMATALYENLTLFGFTPNKDKSFTKGFFFESCGADYYDGTDVRPFFLRRDIKTYRDLFFLMNSLLYKVITTEALHLMDLYRYLFGLLQHENVPMGPLHFSVTKHDKLATDDLEAVLRVPLSYAQANGGIRYDYNCQAWTYKKWVNIGIEIPLSNMPCYFAQNAKYMVFLHSVGDSTGGKSLLRDRCKAVTRTHSTSQWDGRVTVKGLRVIKHLFDTLSF</sequence>
<comment type="cofactor">
    <cofactor evidence="6">
        <name>Mg(2+)</name>
        <dbReference type="ChEBI" id="CHEBI:18420"/>
    </cofactor>
    <text evidence="6">Binds 2 Mg(2+) per subunit.</text>
</comment>
<comment type="catalytic activity">
    <reaction evidence="5">
        <text>RNA(n) + a ribonucleoside 5'-triphosphate = RNA(n+1) + diphosphate</text>
        <dbReference type="Rhea" id="RHEA:21248"/>
        <dbReference type="Rhea" id="RHEA-COMP:14527"/>
        <dbReference type="Rhea" id="RHEA-COMP:17342"/>
        <dbReference type="ChEBI" id="CHEBI:33019"/>
        <dbReference type="ChEBI" id="CHEBI:61557"/>
        <dbReference type="ChEBI" id="CHEBI:140395"/>
        <dbReference type="EC" id="2.7.7.48"/>
    </reaction>
</comment>
<dbReference type="InterPro" id="IPR007096">
    <property type="entry name" value="RNA-dir_Rpol_cat_phage"/>
</dbReference>
<feature type="binding site" evidence="6">
    <location>
        <position position="406"/>
    </location>
    <ligand>
        <name>Mg(2+)</name>
        <dbReference type="ChEBI" id="CHEBI:18420"/>
        <label>2</label>
    </ligand>
</feature>
<evidence type="ECO:0000256" key="6">
    <source>
        <dbReference type="PIRSR" id="PIRSR605093-1"/>
    </source>
</evidence>
<dbReference type="GO" id="GO:0046872">
    <property type="term" value="F:metal ion binding"/>
    <property type="evidence" value="ECO:0007669"/>
    <property type="project" value="UniProtKB-KW"/>
</dbReference>
<dbReference type="Pfam" id="PF03431">
    <property type="entry name" value="RNA_replicase_B"/>
    <property type="match status" value="1"/>
</dbReference>
<dbReference type="GO" id="GO:0003968">
    <property type="term" value="F:RNA-directed RNA polymerase activity"/>
    <property type="evidence" value="ECO:0007669"/>
    <property type="project" value="UniProtKB-EC"/>
</dbReference>
<keyword evidence="3" id="KW-0693">Viral RNA replication</keyword>
<dbReference type="InterPro" id="IPR005093">
    <property type="entry name" value="RNArep_beta"/>
</dbReference>
<evidence type="ECO:0000259" key="7">
    <source>
        <dbReference type="PROSITE" id="PS50522"/>
    </source>
</evidence>
<organism evidence="8">
    <name type="scientific">Beihai levi-like virus 28</name>
    <dbReference type="NCBI Taxonomy" id="1922414"/>
    <lineage>
        <taxon>Viruses</taxon>
        <taxon>Riboviria</taxon>
    </lineage>
</organism>
<dbReference type="GO" id="GO:0000166">
    <property type="term" value="F:nucleotide binding"/>
    <property type="evidence" value="ECO:0007669"/>
    <property type="project" value="UniProtKB-KW"/>
</dbReference>
<keyword evidence="6" id="KW-0479">Metal-binding</keyword>
<feature type="binding site" evidence="6">
    <location>
        <position position="315"/>
    </location>
    <ligand>
        <name>Mg(2+)</name>
        <dbReference type="ChEBI" id="CHEBI:18420"/>
        <label>2</label>
    </ligand>
</feature>
<accession>A0A1L3KI35</accession>
<keyword evidence="2" id="KW-0547">Nucleotide-binding</keyword>
<dbReference type="GO" id="GO:0039694">
    <property type="term" value="P:viral RNA genome replication"/>
    <property type="evidence" value="ECO:0007669"/>
    <property type="project" value="InterPro"/>
</dbReference>
<dbReference type="EC" id="2.7.7.48" evidence="1"/>